<organism evidence="1 2">
    <name type="scientific">Gossypium stocksii</name>
    <dbReference type="NCBI Taxonomy" id="47602"/>
    <lineage>
        <taxon>Eukaryota</taxon>
        <taxon>Viridiplantae</taxon>
        <taxon>Streptophyta</taxon>
        <taxon>Embryophyta</taxon>
        <taxon>Tracheophyta</taxon>
        <taxon>Spermatophyta</taxon>
        <taxon>Magnoliopsida</taxon>
        <taxon>eudicotyledons</taxon>
        <taxon>Gunneridae</taxon>
        <taxon>Pentapetalae</taxon>
        <taxon>rosids</taxon>
        <taxon>malvids</taxon>
        <taxon>Malvales</taxon>
        <taxon>Malvaceae</taxon>
        <taxon>Malvoideae</taxon>
        <taxon>Gossypium</taxon>
    </lineage>
</organism>
<name>A0A9D3U677_9ROSI</name>
<accession>A0A9D3U677</accession>
<dbReference type="AlphaFoldDB" id="A0A9D3U677"/>
<comment type="caution">
    <text evidence="1">The sequence shown here is derived from an EMBL/GenBank/DDBJ whole genome shotgun (WGS) entry which is preliminary data.</text>
</comment>
<proteinExistence type="predicted"/>
<keyword evidence="2" id="KW-1185">Reference proteome</keyword>
<protein>
    <submittedName>
        <fullName evidence="1">Uncharacterized protein</fullName>
    </submittedName>
</protein>
<dbReference type="Proteomes" id="UP000828251">
    <property type="component" value="Unassembled WGS sequence"/>
</dbReference>
<evidence type="ECO:0000313" key="1">
    <source>
        <dbReference type="EMBL" id="KAH1030612.1"/>
    </source>
</evidence>
<feature type="non-terminal residue" evidence="1">
    <location>
        <position position="98"/>
    </location>
</feature>
<sequence>MWFNNAVEIRMPISLLPFSPKPFLPYRLHVLTFSPPQIFFPNKQKPLENPIISKKILCSFFFSLQFPILNKDNLSEAEDPRRCRCSWIRFTKTAKSGS</sequence>
<gene>
    <name evidence="1" type="ORF">J1N35_042786</name>
</gene>
<dbReference type="EMBL" id="JAIQCV010000013">
    <property type="protein sequence ID" value="KAH1030612.1"/>
    <property type="molecule type" value="Genomic_DNA"/>
</dbReference>
<reference evidence="1 2" key="1">
    <citation type="journal article" date="2021" name="Plant Biotechnol. J.">
        <title>Multi-omics assisted identification of the key and species-specific regulatory components of drought-tolerant mechanisms in Gossypium stocksii.</title>
        <authorList>
            <person name="Yu D."/>
            <person name="Ke L."/>
            <person name="Zhang D."/>
            <person name="Wu Y."/>
            <person name="Sun Y."/>
            <person name="Mei J."/>
            <person name="Sun J."/>
            <person name="Sun Y."/>
        </authorList>
    </citation>
    <scope>NUCLEOTIDE SEQUENCE [LARGE SCALE GENOMIC DNA]</scope>
    <source>
        <strain evidence="2">cv. E1</strain>
        <tissue evidence="1">Leaf</tissue>
    </source>
</reference>
<evidence type="ECO:0000313" key="2">
    <source>
        <dbReference type="Proteomes" id="UP000828251"/>
    </source>
</evidence>